<organism evidence="2">
    <name type="scientific">Alexandrium andersonii</name>
    <dbReference type="NCBI Taxonomy" id="327968"/>
    <lineage>
        <taxon>Eukaryota</taxon>
        <taxon>Sar</taxon>
        <taxon>Alveolata</taxon>
        <taxon>Dinophyceae</taxon>
        <taxon>Gonyaulacales</taxon>
        <taxon>Pyrocystaceae</taxon>
        <taxon>Alexandrium</taxon>
    </lineage>
</organism>
<feature type="region of interest" description="Disordered" evidence="1">
    <location>
        <begin position="124"/>
        <end position="192"/>
    </location>
</feature>
<sequence>MSPMGCMQPFVFLVPAPAVPTTPVNDATRSWGEIMKVDGDEPWEPVPEPAAEEAGHAAWRCIGPDPAVRAKARQGEARQEAAALPMAMGQGQCSQALPAAGYVTCNGMQYALVPVAPQPYPVNSDYPMQPPPTLPAPTQAGGQQTLPPPPLHEAADFHRAELSYGSPVGGDWPDKSQLSIGGGPGLGQKAWF</sequence>
<dbReference type="EMBL" id="HBGQ01104258">
    <property type="protein sequence ID" value="CAD9546637.1"/>
    <property type="molecule type" value="Transcribed_RNA"/>
</dbReference>
<name>A0A7S2JHL8_9DINO</name>
<gene>
    <name evidence="2" type="ORF">AAND1436_LOCUS49909</name>
</gene>
<evidence type="ECO:0000313" key="2">
    <source>
        <dbReference type="EMBL" id="CAD9546637.1"/>
    </source>
</evidence>
<evidence type="ECO:0000256" key="1">
    <source>
        <dbReference type="SAM" id="MobiDB-lite"/>
    </source>
</evidence>
<protein>
    <submittedName>
        <fullName evidence="2">Uncharacterized protein</fullName>
    </submittedName>
</protein>
<accession>A0A7S2JHL8</accession>
<dbReference type="AlphaFoldDB" id="A0A7S2JHL8"/>
<reference evidence="2" key="1">
    <citation type="submission" date="2021-01" db="EMBL/GenBank/DDBJ databases">
        <authorList>
            <person name="Corre E."/>
            <person name="Pelletier E."/>
            <person name="Niang G."/>
            <person name="Scheremetjew M."/>
            <person name="Finn R."/>
            <person name="Kale V."/>
            <person name="Holt S."/>
            <person name="Cochrane G."/>
            <person name="Meng A."/>
            <person name="Brown T."/>
            <person name="Cohen L."/>
        </authorList>
    </citation>
    <scope>NUCLEOTIDE SEQUENCE</scope>
    <source>
        <strain evidence="2">CCMP2222</strain>
    </source>
</reference>
<proteinExistence type="predicted"/>